<proteinExistence type="predicted"/>
<dbReference type="EMBL" id="SNRW01006559">
    <property type="protein sequence ID" value="KAA6382845.1"/>
    <property type="molecule type" value="Genomic_DNA"/>
</dbReference>
<organism evidence="1 2">
    <name type="scientific">Streblomastix strix</name>
    <dbReference type="NCBI Taxonomy" id="222440"/>
    <lineage>
        <taxon>Eukaryota</taxon>
        <taxon>Metamonada</taxon>
        <taxon>Preaxostyla</taxon>
        <taxon>Oxymonadida</taxon>
        <taxon>Streblomastigidae</taxon>
        <taxon>Streblomastix</taxon>
    </lineage>
</organism>
<evidence type="ECO:0000313" key="1">
    <source>
        <dbReference type="EMBL" id="KAA6382845.1"/>
    </source>
</evidence>
<dbReference type="Proteomes" id="UP000324800">
    <property type="component" value="Unassembled WGS sequence"/>
</dbReference>
<protein>
    <submittedName>
        <fullName evidence="1">Uncharacterized protein</fullName>
    </submittedName>
</protein>
<dbReference type="AlphaFoldDB" id="A0A5J4VK01"/>
<comment type="caution">
    <text evidence="1">The sequence shown here is derived from an EMBL/GenBank/DDBJ whole genome shotgun (WGS) entry which is preliminary data.</text>
</comment>
<evidence type="ECO:0000313" key="2">
    <source>
        <dbReference type="Proteomes" id="UP000324800"/>
    </source>
</evidence>
<gene>
    <name evidence="1" type="ORF">EZS28_021628</name>
</gene>
<reference evidence="1 2" key="1">
    <citation type="submission" date="2019-03" db="EMBL/GenBank/DDBJ databases">
        <title>Single cell metagenomics reveals metabolic interactions within the superorganism composed of flagellate Streblomastix strix and complex community of Bacteroidetes bacteria on its surface.</title>
        <authorList>
            <person name="Treitli S.C."/>
            <person name="Kolisko M."/>
            <person name="Husnik F."/>
            <person name="Keeling P."/>
            <person name="Hampl V."/>
        </authorList>
    </citation>
    <scope>NUCLEOTIDE SEQUENCE [LARGE SCALE GENOMIC DNA]</scope>
    <source>
        <strain evidence="1">ST1C</strain>
    </source>
</reference>
<accession>A0A5J4VK01</accession>
<name>A0A5J4VK01_9EUKA</name>
<sequence>MLCEMEEPREQGNTSVVEQSNLFQWQRGTGRVTGSIDKGKVGLKNNQSDQLIGNLIVEQNIYNQEIWSGIEENNGLSTAEHTIEIPTPNNERFEQSIESIEERRLDMPDGHQIGVQSCDSN</sequence>